<organism evidence="12">
    <name type="scientific">candidate division WOR-3 bacterium</name>
    <dbReference type="NCBI Taxonomy" id="2052148"/>
    <lineage>
        <taxon>Bacteria</taxon>
        <taxon>Bacteria division WOR-3</taxon>
    </lineage>
</organism>
<dbReference type="FunFam" id="3.40.1700.10:FF:000002">
    <property type="entry name" value="Diadenylate cyclase"/>
    <property type="match status" value="1"/>
</dbReference>
<feature type="transmembrane region" description="Helical" evidence="10">
    <location>
        <begin position="35"/>
        <end position="52"/>
    </location>
</feature>
<comment type="caution">
    <text evidence="10">Lacks conserved residue(s) required for the propagation of feature annotation.</text>
</comment>
<evidence type="ECO:0000256" key="3">
    <source>
        <dbReference type="ARBA" id="ARBA00022679"/>
    </source>
</evidence>
<keyword evidence="2 10" id="KW-1003">Cell membrane</keyword>
<dbReference type="InterPro" id="IPR034701">
    <property type="entry name" value="CdaA"/>
</dbReference>
<keyword evidence="5 10" id="KW-0548">Nucleotidyltransferase</keyword>
<dbReference type="SUPFAM" id="SSF143597">
    <property type="entry name" value="YojJ-like"/>
    <property type="match status" value="1"/>
</dbReference>
<reference evidence="12" key="1">
    <citation type="journal article" date="2020" name="mSystems">
        <title>Genome- and Community-Level Interaction Insights into Carbon Utilization and Element Cycling Functions of Hydrothermarchaeota in Hydrothermal Sediment.</title>
        <authorList>
            <person name="Zhou Z."/>
            <person name="Liu Y."/>
            <person name="Xu W."/>
            <person name="Pan J."/>
            <person name="Luo Z.H."/>
            <person name="Li M."/>
        </authorList>
    </citation>
    <scope>NUCLEOTIDE SEQUENCE [LARGE SCALE GENOMIC DNA]</scope>
    <source>
        <strain evidence="12">HyVt-74</strain>
    </source>
</reference>
<evidence type="ECO:0000256" key="4">
    <source>
        <dbReference type="ARBA" id="ARBA00022692"/>
    </source>
</evidence>
<dbReference type="PIRSF" id="PIRSF004793">
    <property type="entry name" value="UCP004793"/>
    <property type="match status" value="1"/>
</dbReference>
<dbReference type="InterPro" id="IPR045585">
    <property type="entry name" value="CdaA_N"/>
</dbReference>
<dbReference type="HAMAP" id="MF_01499">
    <property type="entry name" value="DacA"/>
    <property type="match status" value="1"/>
</dbReference>
<keyword evidence="6 10" id="KW-0547">Nucleotide-binding</keyword>
<evidence type="ECO:0000256" key="6">
    <source>
        <dbReference type="ARBA" id="ARBA00022741"/>
    </source>
</evidence>
<dbReference type="InterPro" id="IPR003390">
    <property type="entry name" value="DNA_integrity_scan_DisA_N"/>
</dbReference>
<evidence type="ECO:0000256" key="7">
    <source>
        <dbReference type="ARBA" id="ARBA00022840"/>
    </source>
</evidence>
<dbReference type="Gene3D" id="3.40.1700.10">
    <property type="entry name" value="DNA integrity scanning protein, DisA, N-terminal domain"/>
    <property type="match status" value="1"/>
</dbReference>
<evidence type="ECO:0000256" key="10">
    <source>
        <dbReference type="HAMAP-Rule" id="MF_01499"/>
    </source>
</evidence>
<dbReference type="EMBL" id="DRTB01000143">
    <property type="protein sequence ID" value="HHE04804.1"/>
    <property type="molecule type" value="Genomic_DNA"/>
</dbReference>
<comment type="function">
    <text evidence="10">Catalyzes the condensation of 2 ATP molecules into cyclic di-AMP (c-di-AMP), a second messenger used to regulate differing processes in different bacteria.</text>
</comment>
<keyword evidence="7 10" id="KW-0067">ATP-binding</keyword>
<comment type="subunit">
    <text evidence="10">Probably a homodimer.</text>
</comment>
<feature type="domain" description="DAC" evidence="11">
    <location>
        <begin position="76"/>
        <end position="233"/>
    </location>
</feature>
<keyword evidence="8 10" id="KW-1133">Transmembrane helix</keyword>
<keyword evidence="9 10" id="KW-0472">Membrane</keyword>
<protein>
    <recommendedName>
        <fullName evidence="10">Diadenylate cyclase</fullName>
        <shortName evidence="10">DAC</shortName>
        <ecNumber evidence="10">2.7.7.85</ecNumber>
    </recommendedName>
    <alternativeName>
        <fullName evidence="10">Cyclic-di-AMP synthase</fullName>
        <shortName evidence="10">c-di-AMP synthase</shortName>
    </alternativeName>
</protein>
<proteinExistence type="inferred from homology"/>
<dbReference type="InterPro" id="IPR036888">
    <property type="entry name" value="DNA_integrity_DisA_N_sf"/>
</dbReference>
<sequence length="248" mass="27610">MIHFTIIDAVDILIVSFLIYSILRFFRGVRALQMFLGLFAILLFIFIGNIFRLPTLRWIMSGLSNVWLVLFVILFQTEIKKGIKFLGSRGLTRYLLKEEREKIAQEITEAAEILSDKRIGAIIVIERNTLLDPYFETGIKMEAAVDANLIVSIFSPFSPLHDGSVIIKGQYIVAAKCVLPLSTNPNLSPTLGTRHRAAIGITEETDAVCIVVSEETGTISLAEGGELQKDLEPEMLKARILKLSEKGG</sequence>
<dbReference type="NCBIfam" id="TIGR00159">
    <property type="entry name" value="diadenylate cyclase CdaA"/>
    <property type="match status" value="1"/>
</dbReference>
<evidence type="ECO:0000259" key="11">
    <source>
        <dbReference type="PROSITE" id="PS51794"/>
    </source>
</evidence>
<comment type="catalytic activity">
    <reaction evidence="1 10">
        <text>2 ATP = 3',3'-c-di-AMP + 2 diphosphate</text>
        <dbReference type="Rhea" id="RHEA:35655"/>
        <dbReference type="ChEBI" id="CHEBI:30616"/>
        <dbReference type="ChEBI" id="CHEBI:33019"/>
        <dbReference type="ChEBI" id="CHEBI:71500"/>
        <dbReference type="EC" id="2.7.7.85"/>
    </reaction>
</comment>
<keyword evidence="3 10" id="KW-0808">Transferase</keyword>
<evidence type="ECO:0000313" key="12">
    <source>
        <dbReference type="EMBL" id="HHE04804.1"/>
    </source>
</evidence>
<dbReference type="GO" id="GO:0004016">
    <property type="term" value="F:adenylate cyclase activity"/>
    <property type="evidence" value="ECO:0007669"/>
    <property type="project" value="UniProtKB-UniRule"/>
</dbReference>
<evidence type="ECO:0000256" key="1">
    <source>
        <dbReference type="ARBA" id="ARBA00000877"/>
    </source>
</evidence>
<evidence type="ECO:0000256" key="9">
    <source>
        <dbReference type="ARBA" id="ARBA00023136"/>
    </source>
</evidence>
<dbReference type="PANTHER" id="PTHR34185">
    <property type="entry name" value="DIADENYLATE CYCLASE"/>
    <property type="match status" value="1"/>
</dbReference>
<dbReference type="GO" id="GO:0106408">
    <property type="term" value="F:diadenylate cyclase activity"/>
    <property type="evidence" value="ECO:0007669"/>
    <property type="project" value="UniProtKB-EC"/>
</dbReference>
<dbReference type="GO" id="GO:0005524">
    <property type="term" value="F:ATP binding"/>
    <property type="evidence" value="ECO:0007669"/>
    <property type="project" value="UniProtKB-UniRule"/>
</dbReference>
<dbReference type="AlphaFoldDB" id="A0A7C5DEY8"/>
<comment type="similarity">
    <text evidence="10">Belongs to the adenylate cyclase family. DacA/CdaA subfamily.</text>
</comment>
<dbReference type="InterPro" id="IPR014046">
    <property type="entry name" value="C-di-AMP_synthase"/>
</dbReference>
<comment type="caution">
    <text evidence="12">The sequence shown here is derived from an EMBL/GenBank/DDBJ whole genome shotgun (WGS) entry which is preliminary data.</text>
</comment>
<dbReference type="PANTHER" id="PTHR34185:SF1">
    <property type="entry name" value="DIADENYLATE CYCLASE"/>
    <property type="match status" value="1"/>
</dbReference>
<evidence type="ECO:0000256" key="2">
    <source>
        <dbReference type="ARBA" id="ARBA00022475"/>
    </source>
</evidence>
<dbReference type="EC" id="2.7.7.85" evidence="10"/>
<evidence type="ECO:0000256" key="8">
    <source>
        <dbReference type="ARBA" id="ARBA00022989"/>
    </source>
</evidence>
<name>A0A7C5DEY8_UNCW3</name>
<evidence type="ECO:0000256" key="5">
    <source>
        <dbReference type="ARBA" id="ARBA00022695"/>
    </source>
</evidence>
<dbReference type="InterPro" id="IPR050338">
    <property type="entry name" value="DisA"/>
</dbReference>
<dbReference type="PROSITE" id="PS51794">
    <property type="entry name" value="DAC"/>
    <property type="match status" value="1"/>
</dbReference>
<dbReference type="Proteomes" id="UP000886110">
    <property type="component" value="Unassembled WGS sequence"/>
</dbReference>
<dbReference type="Pfam" id="PF19293">
    <property type="entry name" value="CdaA_N"/>
    <property type="match status" value="1"/>
</dbReference>
<accession>A0A7C5DEY8</accession>
<dbReference type="Pfam" id="PF02457">
    <property type="entry name" value="DAC"/>
    <property type="match status" value="1"/>
</dbReference>
<dbReference type="GO" id="GO:0006171">
    <property type="term" value="P:cAMP biosynthetic process"/>
    <property type="evidence" value="ECO:0007669"/>
    <property type="project" value="InterPro"/>
</dbReference>
<gene>
    <name evidence="10" type="primary">dacA</name>
    <name evidence="12" type="ORF">ENL19_01930</name>
</gene>
<keyword evidence="4 10" id="KW-0812">Transmembrane</keyword>
<feature type="transmembrane region" description="Helical" evidence="10">
    <location>
        <begin position="6"/>
        <end position="23"/>
    </location>
</feature>
<feature type="transmembrane region" description="Helical" evidence="10">
    <location>
        <begin position="58"/>
        <end position="75"/>
    </location>
</feature>